<accession>A0AC61S892</accession>
<keyword evidence="2" id="KW-1185">Reference proteome</keyword>
<evidence type="ECO:0000313" key="1">
    <source>
        <dbReference type="EMBL" id="THG55126.1"/>
    </source>
</evidence>
<evidence type="ECO:0000313" key="2">
    <source>
        <dbReference type="Proteomes" id="UP000305401"/>
    </source>
</evidence>
<gene>
    <name evidence="1" type="ORF">E5990_00770</name>
</gene>
<reference evidence="1" key="1">
    <citation type="submission" date="2019-04" db="EMBL/GenBank/DDBJ databases">
        <title>Microbes associate with the intestines of laboratory mice.</title>
        <authorList>
            <person name="Navarre W."/>
            <person name="Wong E."/>
            <person name="Huang K.C."/>
            <person name="Tropini C."/>
            <person name="Ng K."/>
            <person name="Yu B."/>
        </authorList>
    </citation>
    <scope>NUCLEOTIDE SEQUENCE</scope>
    <source>
        <strain evidence="1">NM86_A22</strain>
    </source>
</reference>
<organism evidence="1 2">
    <name type="scientific">Muribaculum caecicola</name>
    <dbReference type="NCBI Taxonomy" id="3038144"/>
    <lineage>
        <taxon>Bacteria</taxon>
        <taxon>Pseudomonadati</taxon>
        <taxon>Bacteroidota</taxon>
        <taxon>Bacteroidia</taxon>
        <taxon>Bacteroidales</taxon>
        <taxon>Muribaculaceae</taxon>
        <taxon>Muribaculum</taxon>
    </lineage>
</organism>
<comment type="caution">
    <text evidence="1">The sequence shown here is derived from an EMBL/GenBank/DDBJ whole genome shotgun (WGS) entry which is preliminary data.</text>
</comment>
<dbReference type="Proteomes" id="UP000305401">
    <property type="component" value="Unassembled WGS sequence"/>
</dbReference>
<dbReference type="EMBL" id="SSTG01000004">
    <property type="protein sequence ID" value="THG55126.1"/>
    <property type="molecule type" value="Genomic_DNA"/>
</dbReference>
<name>A0AC61S892_9BACT</name>
<sequence length="484" mass="53722">MKLRNLFTIAGLSLYMAAKALSLPGVIGDNMILQQNSNALLWGWANPGTTVKVETKWDGRTYYSKAAKPDGRWELKVATPEASYEPVSIEIEGDGQSVLLKNILIGEVWFASGQSNMEMPLQGLPGTPTDGANDAIATAAKNKGKIRLYSAPRVYFAEPQKNTEGKWEETTPESVAAFSAIGYFFAEKLQQIIDVPVGIINCSYGGTCVEAWIPREIVETYPDIDLSVVGKTGKPELNQYTAMYNGMLYPLAGYTVKGFLWNQGESNVGRHDTYAERLSQMVKHWRGLWKNDSLPIYMVEIPPFHYPDSFNGTSGALLREAQLKSLDLIPNSGIISSTDLQAPGEWWQIHPSVKMPAAHRLAYMAAVRGYGVKAVECESPRYESMEIADSGKTAIIKLSNAPFGLAPYRDIEGFEAAGADKVFHPAKAEQKFWYTPSDMGLVYITCPDVEKIEAVRYRFKNYPETKCAYSTRGLPLIPFRTDSW</sequence>
<protein>
    <submittedName>
        <fullName evidence="1">Sialate O-acetylesterase</fullName>
    </submittedName>
</protein>
<proteinExistence type="predicted"/>